<organism evidence="2 3">
    <name type="scientific">Burkholderia thailandensis</name>
    <dbReference type="NCBI Taxonomy" id="57975"/>
    <lineage>
        <taxon>Bacteria</taxon>
        <taxon>Pseudomonadati</taxon>
        <taxon>Pseudomonadota</taxon>
        <taxon>Betaproteobacteria</taxon>
        <taxon>Burkholderiales</taxon>
        <taxon>Burkholderiaceae</taxon>
        <taxon>Burkholderia</taxon>
        <taxon>pseudomallei group</taxon>
    </lineage>
</organism>
<dbReference type="AlphaFoldDB" id="A0AAW9CMS8"/>
<sequence>MGDADTGTKRCRQARRARANGVERARSRPIRIGRRVVRRPERRREKWGVQDGMALHAFGKRDSPGGKRPLSRLHAAAVGAAEAASTPRAGNPLDGRQRVTVAAGMRLDGIDAGLEPGGDKSC</sequence>
<feature type="compositionally biased region" description="Basic residues" evidence="1">
    <location>
        <begin position="9"/>
        <end position="18"/>
    </location>
</feature>
<dbReference type="RefSeq" id="WP_318825750.1">
    <property type="nucleotide sequence ID" value="NZ_QXCS01000001.1"/>
</dbReference>
<evidence type="ECO:0000256" key="1">
    <source>
        <dbReference type="SAM" id="MobiDB-lite"/>
    </source>
</evidence>
<feature type="region of interest" description="Disordered" evidence="1">
    <location>
        <begin position="1"/>
        <end position="25"/>
    </location>
</feature>
<evidence type="ECO:0000313" key="2">
    <source>
        <dbReference type="EMBL" id="MDW9250861.1"/>
    </source>
</evidence>
<dbReference type="EMBL" id="QXCT01000001">
    <property type="protein sequence ID" value="MDW9250861.1"/>
    <property type="molecule type" value="Genomic_DNA"/>
</dbReference>
<comment type="caution">
    <text evidence="2">The sequence shown here is derived from an EMBL/GenBank/DDBJ whole genome shotgun (WGS) entry which is preliminary data.</text>
</comment>
<reference evidence="2" key="1">
    <citation type="submission" date="2018-08" db="EMBL/GenBank/DDBJ databases">
        <title>Identification of Burkholderia cepacia strains that express a Burkholderia pseudomallei-like capsular polysaccharide.</title>
        <authorList>
            <person name="Burtnick M.N."/>
            <person name="Vongsouvath M."/>
            <person name="Newton P."/>
            <person name="Wuthiekanun V."/>
            <person name="Limmathurotsakul D."/>
            <person name="Brett P.J."/>
            <person name="Chantratita N."/>
            <person name="Dance D.A."/>
        </authorList>
    </citation>
    <scope>NUCLEOTIDE SEQUENCE</scope>
    <source>
        <strain evidence="2">SBXCC001</strain>
    </source>
</reference>
<gene>
    <name evidence="2" type="ORF">C7S16_6922</name>
</gene>
<protein>
    <submittedName>
        <fullName evidence="2">Uncharacterized protein</fullName>
    </submittedName>
</protein>
<evidence type="ECO:0000313" key="3">
    <source>
        <dbReference type="Proteomes" id="UP001272137"/>
    </source>
</evidence>
<proteinExistence type="predicted"/>
<name>A0AAW9CMS8_BURTH</name>
<dbReference type="Proteomes" id="UP001272137">
    <property type="component" value="Unassembled WGS sequence"/>
</dbReference>
<accession>A0AAW9CMS8</accession>